<feature type="region of interest" description="Disordered" evidence="1">
    <location>
        <begin position="111"/>
        <end position="185"/>
    </location>
</feature>
<dbReference type="Proteomes" id="UP000278789">
    <property type="component" value="Segment"/>
</dbReference>
<protein>
    <submittedName>
        <fullName evidence="2">Integrase</fullName>
    </submittedName>
</protein>
<name>A0A3G2KGC2_9CAUD</name>
<dbReference type="GeneID" id="55611928"/>
<sequence length="266" mass="29588">MSRQKPAVALVEETDEQEKTNWKNDAAEFGRHFKQGGWRLGLLVARNCLPSVGGRPTNESQNRPLVDSFTEKTSIREFAEIAGVSKSTVAYYYKAWELAADAGLVLHASELNPGDDDSGVSELEEDNEDDEERREKWKVFYRQARNGEKKKAEPKAEAKPRAEEKKPDRLPVSSEGDESDSDVDELDQITPEQIAELDSANRKAEILERLESLRAVDNWLKSFGPSMNSEETRLIGEIGFIALDLNTMAKSSIAGADDSVAVAVDQ</sequence>
<keyword evidence="3" id="KW-1185">Reference proteome</keyword>
<feature type="compositionally biased region" description="Acidic residues" evidence="1">
    <location>
        <begin position="175"/>
        <end position="185"/>
    </location>
</feature>
<evidence type="ECO:0000313" key="2">
    <source>
        <dbReference type="EMBL" id="AYN58018.1"/>
    </source>
</evidence>
<gene>
    <name evidence="2" type="primary">68</name>
    <name evidence="2" type="ORF">SEA_FOWLMOUTH_68</name>
</gene>
<dbReference type="EMBL" id="MH834613">
    <property type="protein sequence ID" value="AYN58018.1"/>
    <property type="molecule type" value="Genomic_DNA"/>
</dbReference>
<feature type="compositionally biased region" description="Acidic residues" evidence="1">
    <location>
        <begin position="113"/>
        <end position="132"/>
    </location>
</feature>
<dbReference type="RefSeq" id="YP_009841736.1">
    <property type="nucleotide sequence ID" value="NC_048734.1"/>
</dbReference>
<evidence type="ECO:0000313" key="3">
    <source>
        <dbReference type="Proteomes" id="UP000278789"/>
    </source>
</evidence>
<feature type="compositionally biased region" description="Basic and acidic residues" evidence="1">
    <location>
        <begin position="145"/>
        <end position="169"/>
    </location>
</feature>
<proteinExistence type="predicted"/>
<dbReference type="KEGG" id="vg:55611928"/>
<reference evidence="2" key="1">
    <citation type="submission" date="2018-09" db="EMBL/GenBank/DDBJ databases">
        <authorList>
            <person name="Bryant B."/>
            <person name="Burch A."/>
            <person name="Dorissaint R."/>
            <person name="Douthitt C."/>
            <person name="Garofalo J."/>
            <person name="Kuiack J."/>
            <person name="Marcillon S."/>
            <person name="Moreno J."/>
            <person name="Norus J."/>
            <person name="Parks M."/>
            <person name="Peroza J."/>
            <person name="Wilse K."/>
            <person name="Wiersma-Koch H."/>
            <person name="D'Elia T."/>
            <person name="Garlena R.A."/>
            <person name="Russell D.A."/>
            <person name="Pope W.H."/>
            <person name="Jacobs-Sera D."/>
            <person name="Hatfull G.F."/>
        </authorList>
    </citation>
    <scope>NUCLEOTIDE SEQUENCE [LARGE SCALE GENOMIC DNA]</scope>
</reference>
<organism evidence="2 3">
    <name type="scientific">Mycobacterium phage Fowlmouth</name>
    <dbReference type="NCBI Taxonomy" id="2419978"/>
    <lineage>
        <taxon>Viruses</taxon>
        <taxon>Duplodnaviria</taxon>
        <taxon>Heunggongvirae</taxon>
        <taxon>Uroviricota</taxon>
        <taxon>Caudoviricetes</taxon>
        <taxon>Fowlmouthvirus</taxon>
        <taxon>Fowlmouthvirus fowlmouth</taxon>
    </lineage>
</organism>
<accession>A0A3G2KGC2</accession>
<evidence type="ECO:0000256" key="1">
    <source>
        <dbReference type="SAM" id="MobiDB-lite"/>
    </source>
</evidence>